<dbReference type="AlphaFoldDB" id="A0A840CNE7"/>
<name>A0A840CNE7_9BACT</name>
<accession>A0A840CNE7</accession>
<comment type="caution">
    <text evidence="1">The sequence shown here is derived from an EMBL/GenBank/DDBJ whole genome shotgun (WGS) entry which is preliminary data.</text>
</comment>
<evidence type="ECO:0000313" key="1">
    <source>
        <dbReference type="EMBL" id="MBB4036631.1"/>
    </source>
</evidence>
<organism evidence="1 2">
    <name type="scientific">Dysgonomonas hofstadii</name>
    <dbReference type="NCBI Taxonomy" id="637886"/>
    <lineage>
        <taxon>Bacteria</taxon>
        <taxon>Pseudomonadati</taxon>
        <taxon>Bacteroidota</taxon>
        <taxon>Bacteroidia</taxon>
        <taxon>Bacteroidales</taxon>
        <taxon>Dysgonomonadaceae</taxon>
        <taxon>Dysgonomonas</taxon>
    </lineage>
</organism>
<sequence length="53" mass="6444">MTIIIKEIYVRTTVEKHPTDPKITEKVIIQLKKQILKELQEKNDHKTTWEKER</sequence>
<dbReference type="RefSeq" id="WP_183307529.1">
    <property type="nucleotide sequence ID" value="NZ_JACIEP010000008.1"/>
</dbReference>
<reference evidence="1 2" key="1">
    <citation type="submission" date="2020-08" db="EMBL/GenBank/DDBJ databases">
        <title>Genomic Encyclopedia of Type Strains, Phase IV (KMG-IV): sequencing the most valuable type-strain genomes for metagenomic binning, comparative biology and taxonomic classification.</title>
        <authorList>
            <person name="Goeker M."/>
        </authorList>
    </citation>
    <scope>NUCLEOTIDE SEQUENCE [LARGE SCALE GENOMIC DNA]</scope>
    <source>
        <strain evidence="1 2">DSM 104969</strain>
    </source>
</reference>
<protein>
    <submittedName>
        <fullName evidence="1">Uncharacterized protein</fullName>
    </submittedName>
</protein>
<gene>
    <name evidence="1" type="ORF">GGR21_002537</name>
</gene>
<keyword evidence="2" id="KW-1185">Reference proteome</keyword>
<dbReference type="Proteomes" id="UP000555103">
    <property type="component" value="Unassembled WGS sequence"/>
</dbReference>
<evidence type="ECO:0000313" key="2">
    <source>
        <dbReference type="Proteomes" id="UP000555103"/>
    </source>
</evidence>
<dbReference type="EMBL" id="JACIEP010000008">
    <property type="protein sequence ID" value="MBB4036631.1"/>
    <property type="molecule type" value="Genomic_DNA"/>
</dbReference>
<proteinExistence type="predicted"/>